<dbReference type="AlphaFoldDB" id="Q6IKN4"/>
<name>Q6IKN4_DROME</name>
<sequence>MESTEPKDILVLGSVFANAVAQFRIRVGTWRYGLLLNDTRKSNPLEEQNAARGTHKTSKQAKRKRKLKHNSFGRVCLCESVCPNLLRPKQIGKLSMPTCSNFHVLRLSLCTCSCLRIRVGLLS</sequence>
<dbReference type="PeptideAtlas" id="Q6IKN4"/>
<evidence type="ECO:0000256" key="1">
    <source>
        <dbReference type="SAM" id="MobiDB-lite"/>
    </source>
</evidence>
<accession>Q6IKN4</accession>
<reference evidence="2" key="1">
    <citation type="journal article" date="2003" name="Genome Biol.">
        <title>An integrated gene annotation and transcriptional profiling approach towards the full gene content of the Drosophila genome.</title>
        <authorList>
            <person name="Hild M."/>
            <person name="Beckmann B."/>
            <person name="Haas S.A."/>
            <person name="Koch B."/>
            <person name="Solovyev V."/>
            <person name="Busold C."/>
            <person name="Fellenberg K."/>
            <person name="Boutros M."/>
            <person name="Vingron M."/>
            <person name="Sauer F."/>
            <person name="Hoheisel J.D."/>
            <person name="Paro R."/>
        </authorList>
    </citation>
    <scope>NUCLEOTIDE SEQUENCE</scope>
</reference>
<proteinExistence type="predicted"/>
<feature type="compositionally biased region" description="Basic residues" evidence="1">
    <location>
        <begin position="53"/>
        <end position="66"/>
    </location>
</feature>
<feature type="region of interest" description="Disordered" evidence="1">
    <location>
        <begin position="45"/>
        <end position="66"/>
    </location>
</feature>
<organism evidence="2">
    <name type="scientific">Drosophila melanogaster</name>
    <name type="common">Fruit fly</name>
    <dbReference type="NCBI Taxonomy" id="7227"/>
    <lineage>
        <taxon>Eukaryota</taxon>
        <taxon>Metazoa</taxon>
        <taxon>Ecdysozoa</taxon>
        <taxon>Arthropoda</taxon>
        <taxon>Hexapoda</taxon>
        <taxon>Insecta</taxon>
        <taxon>Pterygota</taxon>
        <taxon>Neoptera</taxon>
        <taxon>Endopterygota</taxon>
        <taxon>Diptera</taxon>
        <taxon>Brachycera</taxon>
        <taxon>Muscomorpha</taxon>
        <taxon>Ephydroidea</taxon>
        <taxon>Drosophilidae</taxon>
        <taxon>Drosophila</taxon>
        <taxon>Sophophora</taxon>
    </lineage>
</organism>
<gene>
    <name evidence="2" type="ORF">HDC12022</name>
</gene>
<evidence type="ECO:0000313" key="2">
    <source>
        <dbReference type="EMBL" id="DAA03838.1"/>
    </source>
</evidence>
<protein>
    <submittedName>
        <fullName evidence="2">HDC12022</fullName>
    </submittedName>
</protein>
<dbReference type="EMBL" id="BK002332">
    <property type="protein sequence ID" value="DAA03838.1"/>
    <property type="molecule type" value="Genomic_DNA"/>
</dbReference>